<dbReference type="SUPFAM" id="SSF53901">
    <property type="entry name" value="Thiolase-like"/>
    <property type="match status" value="1"/>
</dbReference>
<name>A0A498J9L1_MALDO</name>
<gene>
    <name evidence="2" type="ORF">DVH24_020859</name>
</gene>
<feature type="domain" description="Chalcone/stilbene synthase C-terminal" evidence="1">
    <location>
        <begin position="5"/>
        <end position="49"/>
    </location>
</feature>
<dbReference type="GO" id="GO:0016746">
    <property type="term" value="F:acyltransferase activity"/>
    <property type="evidence" value="ECO:0007669"/>
    <property type="project" value="InterPro"/>
</dbReference>
<dbReference type="InterPro" id="IPR012328">
    <property type="entry name" value="Chalcone/stilbene_synt_C"/>
</dbReference>
<evidence type="ECO:0000313" key="2">
    <source>
        <dbReference type="EMBL" id="RXH91836.1"/>
    </source>
</evidence>
<evidence type="ECO:0000313" key="3">
    <source>
        <dbReference type="Proteomes" id="UP000290289"/>
    </source>
</evidence>
<protein>
    <recommendedName>
        <fullName evidence="1">Chalcone/stilbene synthase C-terminal domain-containing protein</fullName>
    </recommendedName>
</protein>
<comment type="caution">
    <text evidence="2">The sequence shown here is derived from an EMBL/GenBank/DDBJ whole genome shotgun (WGS) entry which is preliminary data.</text>
</comment>
<sequence length="59" mass="6383">MGAPFVLFILDEMRNKFIKEGKATTAKGLEWGIVINVGPGLTIETIVLHIESITGKNLG</sequence>
<dbReference type="AlphaFoldDB" id="A0A498J9L1"/>
<organism evidence="2 3">
    <name type="scientific">Malus domestica</name>
    <name type="common">Apple</name>
    <name type="synonym">Pyrus malus</name>
    <dbReference type="NCBI Taxonomy" id="3750"/>
    <lineage>
        <taxon>Eukaryota</taxon>
        <taxon>Viridiplantae</taxon>
        <taxon>Streptophyta</taxon>
        <taxon>Embryophyta</taxon>
        <taxon>Tracheophyta</taxon>
        <taxon>Spermatophyta</taxon>
        <taxon>Magnoliopsida</taxon>
        <taxon>eudicotyledons</taxon>
        <taxon>Gunneridae</taxon>
        <taxon>Pentapetalae</taxon>
        <taxon>rosids</taxon>
        <taxon>fabids</taxon>
        <taxon>Rosales</taxon>
        <taxon>Rosaceae</taxon>
        <taxon>Amygdaloideae</taxon>
        <taxon>Maleae</taxon>
        <taxon>Malus</taxon>
    </lineage>
</organism>
<accession>A0A498J9L1</accession>
<evidence type="ECO:0000259" key="1">
    <source>
        <dbReference type="Pfam" id="PF02797"/>
    </source>
</evidence>
<dbReference type="Gene3D" id="3.40.47.10">
    <property type="match status" value="1"/>
</dbReference>
<keyword evidence="3" id="KW-1185">Reference proteome</keyword>
<dbReference type="Proteomes" id="UP000290289">
    <property type="component" value="Chromosome 8"/>
</dbReference>
<proteinExistence type="predicted"/>
<dbReference type="InterPro" id="IPR016039">
    <property type="entry name" value="Thiolase-like"/>
</dbReference>
<reference evidence="2 3" key="1">
    <citation type="submission" date="2018-10" db="EMBL/GenBank/DDBJ databases">
        <title>A high-quality apple genome assembly.</title>
        <authorList>
            <person name="Hu J."/>
        </authorList>
    </citation>
    <scope>NUCLEOTIDE SEQUENCE [LARGE SCALE GENOMIC DNA]</scope>
    <source>
        <strain evidence="3">cv. HFTH1</strain>
        <tissue evidence="2">Young leaf</tissue>
    </source>
</reference>
<dbReference type="EMBL" id="RDQH01000334">
    <property type="protein sequence ID" value="RXH91836.1"/>
    <property type="molecule type" value="Genomic_DNA"/>
</dbReference>
<dbReference type="Pfam" id="PF02797">
    <property type="entry name" value="Chal_sti_synt_C"/>
    <property type="match status" value="1"/>
</dbReference>